<feature type="signal peptide" evidence="2">
    <location>
        <begin position="1"/>
        <end position="27"/>
    </location>
</feature>
<dbReference type="EMBL" id="CP042382">
    <property type="protein sequence ID" value="QEA38719.1"/>
    <property type="molecule type" value="Genomic_DNA"/>
</dbReference>
<dbReference type="AlphaFoldDB" id="A0A5B8SNS5"/>
<accession>A0A5B8SNS5</accession>
<dbReference type="RefSeq" id="WP_147183777.1">
    <property type="nucleotide sequence ID" value="NZ_CP042382.1"/>
</dbReference>
<keyword evidence="2" id="KW-0732">Signal</keyword>
<reference evidence="3 4" key="1">
    <citation type="submission" date="2019-06" db="EMBL/GenBank/DDBJ databases">
        <title>Genome analyses of bacteria isolated from kimchi.</title>
        <authorList>
            <person name="Lee S."/>
            <person name="Ahn S."/>
            <person name="Roh S."/>
        </authorList>
    </citation>
    <scope>NUCLEOTIDE SEQUENCE [LARGE SCALE GENOMIC DNA]</scope>
    <source>
        <strain evidence="3 4">CBA4606</strain>
    </source>
</reference>
<evidence type="ECO:0000256" key="2">
    <source>
        <dbReference type="SAM" id="SignalP"/>
    </source>
</evidence>
<feature type="compositionally biased region" description="Polar residues" evidence="1">
    <location>
        <begin position="161"/>
        <end position="176"/>
    </location>
</feature>
<evidence type="ECO:0000313" key="3">
    <source>
        <dbReference type="EMBL" id="QEA38719.1"/>
    </source>
</evidence>
<dbReference type="Proteomes" id="UP000321272">
    <property type="component" value="Chromosome"/>
</dbReference>
<dbReference type="KEGG" id="paur:FGL86_06270"/>
<feature type="chain" id="PRO_5022999253" evidence="2">
    <location>
        <begin position="28"/>
        <end position="192"/>
    </location>
</feature>
<evidence type="ECO:0000256" key="1">
    <source>
        <dbReference type="SAM" id="MobiDB-lite"/>
    </source>
</evidence>
<organism evidence="3 4">
    <name type="scientific">Pistricoccus aurantiacus</name>
    <dbReference type="NCBI Taxonomy" id="1883414"/>
    <lineage>
        <taxon>Bacteria</taxon>
        <taxon>Pseudomonadati</taxon>
        <taxon>Pseudomonadota</taxon>
        <taxon>Gammaproteobacteria</taxon>
        <taxon>Oceanospirillales</taxon>
        <taxon>Halomonadaceae</taxon>
        <taxon>Pistricoccus</taxon>
    </lineage>
</organism>
<dbReference type="OrthoDB" id="6159609at2"/>
<evidence type="ECO:0000313" key="4">
    <source>
        <dbReference type="Proteomes" id="UP000321272"/>
    </source>
</evidence>
<proteinExistence type="predicted"/>
<gene>
    <name evidence="3" type="ORF">FGL86_06270</name>
</gene>
<keyword evidence="4" id="KW-1185">Reference proteome</keyword>
<sequence>MIKTIAKPLQSALGLAVLILGSPLSLAADDSAFVRQIGEERRVPVDQARQIANFSSPGQGVINNIDTARLNDALPSLPGAGKSSSEIVQRGTRNRAIVSIQGSNNATLQRQRGVALDSSVSVVGTGNAVLVDQKGANLDSEVGILGANKRIVHIQRGRGTNPDSSPLQLTGTKQETQLILETPKGRVTKTLP</sequence>
<feature type="region of interest" description="Disordered" evidence="1">
    <location>
        <begin position="156"/>
        <end position="176"/>
    </location>
</feature>
<name>A0A5B8SNS5_9GAMM</name>
<protein>
    <submittedName>
        <fullName evidence="3">Uncharacterized protein</fullName>
    </submittedName>
</protein>